<dbReference type="SUPFAM" id="SSF48452">
    <property type="entry name" value="TPR-like"/>
    <property type="match status" value="1"/>
</dbReference>
<dbReference type="Pfam" id="PF13424">
    <property type="entry name" value="TPR_12"/>
    <property type="match status" value="1"/>
</dbReference>
<reference evidence="1" key="1">
    <citation type="submission" date="2021-02" db="EMBL/GenBank/DDBJ databases">
        <authorList>
            <person name="Nowell W R."/>
        </authorList>
    </citation>
    <scope>NUCLEOTIDE SEQUENCE</scope>
</reference>
<sequence>MFYQQDHKYENALEYHQKKLDIQEKTSQSNQADLASTHFNIGICLENLSRFTEAMDHVQKSVDSTHFNDSELHNRQVALERIRKELE</sequence>
<dbReference type="EMBL" id="CAJOBH010000866">
    <property type="protein sequence ID" value="CAF3822163.1"/>
    <property type="molecule type" value="Genomic_DNA"/>
</dbReference>
<organism evidence="1 3">
    <name type="scientific">Rotaria magnacalcarata</name>
    <dbReference type="NCBI Taxonomy" id="392030"/>
    <lineage>
        <taxon>Eukaryota</taxon>
        <taxon>Metazoa</taxon>
        <taxon>Spiralia</taxon>
        <taxon>Gnathifera</taxon>
        <taxon>Rotifera</taxon>
        <taxon>Eurotatoria</taxon>
        <taxon>Bdelloidea</taxon>
        <taxon>Philodinida</taxon>
        <taxon>Philodinidae</taxon>
        <taxon>Rotaria</taxon>
    </lineage>
</organism>
<gene>
    <name evidence="1" type="ORF">BYL167_LOCUS4180</name>
    <name evidence="2" type="ORF">GIL414_LOCUS2398</name>
</gene>
<dbReference type="EMBL" id="CAJOBJ010000460">
    <property type="protein sequence ID" value="CAF3824085.1"/>
    <property type="molecule type" value="Genomic_DNA"/>
</dbReference>
<evidence type="ECO:0000313" key="1">
    <source>
        <dbReference type="EMBL" id="CAF3822163.1"/>
    </source>
</evidence>
<accession>A0A8S2JT15</accession>
<name>A0A8S2JT15_9BILA</name>
<dbReference type="Proteomes" id="UP000681967">
    <property type="component" value="Unassembled WGS sequence"/>
</dbReference>
<dbReference type="AlphaFoldDB" id="A0A8S2JT15"/>
<protein>
    <recommendedName>
        <fullName evidence="4">Tetratricopeptide repeat protein</fullName>
    </recommendedName>
</protein>
<evidence type="ECO:0000313" key="3">
    <source>
        <dbReference type="Proteomes" id="UP000681967"/>
    </source>
</evidence>
<proteinExistence type="predicted"/>
<dbReference type="InterPro" id="IPR011990">
    <property type="entry name" value="TPR-like_helical_dom_sf"/>
</dbReference>
<evidence type="ECO:0008006" key="4">
    <source>
        <dbReference type="Google" id="ProtNLM"/>
    </source>
</evidence>
<evidence type="ECO:0000313" key="2">
    <source>
        <dbReference type="EMBL" id="CAF3824085.1"/>
    </source>
</evidence>
<dbReference type="Proteomes" id="UP000681720">
    <property type="component" value="Unassembled WGS sequence"/>
</dbReference>
<dbReference type="Gene3D" id="1.25.40.10">
    <property type="entry name" value="Tetratricopeptide repeat domain"/>
    <property type="match status" value="1"/>
</dbReference>
<comment type="caution">
    <text evidence="1">The sequence shown here is derived from an EMBL/GenBank/DDBJ whole genome shotgun (WGS) entry which is preliminary data.</text>
</comment>